<evidence type="ECO:0000313" key="1">
    <source>
        <dbReference type="EMBL" id="CAQ05864.1"/>
    </source>
</evidence>
<dbReference type="Proteomes" id="UP000001727">
    <property type="component" value="Chromosome"/>
</dbReference>
<dbReference type="AlphaFoldDB" id="B1VIR8"/>
<proteinExistence type="predicted"/>
<dbReference type="eggNOG" id="COG2030">
    <property type="taxonomic scope" value="Bacteria"/>
</dbReference>
<keyword evidence="2" id="KW-1185">Reference proteome</keyword>
<dbReference type="STRING" id="504474.cu1905"/>
<dbReference type="Gene3D" id="3.10.129.10">
    <property type="entry name" value="Hotdog Thioesterase"/>
    <property type="match status" value="1"/>
</dbReference>
<dbReference type="KEGG" id="cur:cu1905"/>
<gene>
    <name evidence="1" type="ordered locus">cu1905</name>
</gene>
<sequence>MLSMKDVDLQGLVGARLESGYLKIDQRHLSEFSHSTFLDEKYVDLTISRNNALGPELVDGFLLLSLLTYFSFDQPFIEVEGAYGFNYGLDSVRFTAPVMVDEEVRVVREIKSAVLKTDTRARVVESVTMYRRGSTQPVMVADWVMMYVDRLAEERGRA</sequence>
<dbReference type="InterPro" id="IPR029069">
    <property type="entry name" value="HotDog_dom_sf"/>
</dbReference>
<reference evidence="1 2" key="1">
    <citation type="journal article" date="2008" name="J. Biotechnol.">
        <title>The lifestyle of Corynebacterium urealyticum derived from its complete genome sequence established by pyrosequencing.</title>
        <authorList>
            <person name="Tauch A."/>
            <person name="Trost E."/>
            <person name="Tilker A."/>
            <person name="Ludewig U."/>
            <person name="Schneiker S."/>
            <person name="Goesmann A."/>
            <person name="Arnold W."/>
            <person name="Bekel T."/>
            <person name="Brinkrolf K."/>
            <person name="Brune I."/>
            <person name="Goetker S."/>
            <person name="Kalinowski J."/>
            <person name="Kamp P.-B."/>
            <person name="Lobo F.P."/>
            <person name="Viehoever P."/>
            <person name="Weisshaar B."/>
            <person name="Soriano F."/>
            <person name="Droege M."/>
            <person name="Puehler A."/>
        </authorList>
    </citation>
    <scope>NUCLEOTIDE SEQUENCE [LARGE SCALE GENOMIC DNA]</scope>
    <source>
        <strain evidence="2">ATCC 43042 / DSM 7109</strain>
    </source>
</reference>
<evidence type="ECO:0000313" key="2">
    <source>
        <dbReference type="Proteomes" id="UP000001727"/>
    </source>
</evidence>
<dbReference type="EMBL" id="AM942444">
    <property type="protein sequence ID" value="CAQ05864.1"/>
    <property type="molecule type" value="Genomic_DNA"/>
</dbReference>
<protein>
    <submittedName>
        <fullName evidence="1">Uncharacterized protein</fullName>
    </submittedName>
</protein>
<organism evidence="1 2">
    <name type="scientific">Corynebacterium urealyticum (strain ATCC 43042 / DSM 7109)</name>
    <dbReference type="NCBI Taxonomy" id="504474"/>
    <lineage>
        <taxon>Bacteria</taxon>
        <taxon>Bacillati</taxon>
        <taxon>Actinomycetota</taxon>
        <taxon>Actinomycetes</taxon>
        <taxon>Mycobacteriales</taxon>
        <taxon>Corynebacteriaceae</taxon>
        <taxon>Corynebacterium</taxon>
    </lineage>
</organism>
<dbReference type="SUPFAM" id="SSF54637">
    <property type="entry name" value="Thioesterase/thiol ester dehydrase-isomerase"/>
    <property type="match status" value="1"/>
</dbReference>
<accession>B1VIR8</accession>
<name>B1VIR8_CORU7</name>
<dbReference type="HOGENOM" id="CLU_108911_0_0_11"/>